<feature type="non-terminal residue" evidence="1">
    <location>
        <position position="1"/>
    </location>
</feature>
<comment type="caution">
    <text evidence="1">The sequence shown here is derived from an EMBL/GenBank/DDBJ whole genome shotgun (WGS) entry which is preliminary data.</text>
</comment>
<dbReference type="AlphaFoldDB" id="A0A8J2LQL4"/>
<sequence length="25" mass="2629">SAVDHASLEVKLVFPTLSAAVDFVI</sequence>
<dbReference type="Proteomes" id="UP000708208">
    <property type="component" value="Unassembled WGS sequence"/>
</dbReference>
<protein>
    <submittedName>
        <fullName evidence="1">Uncharacterized protein</fullName>
    </submittedName>
</protein>
<evidence type="ECO:0000313" key="2">
    <source>
        <dbReference type="Proteomes" id="UP000708208"/>
    </source>
</evidence>
<evidence type="ECO:0000313" key="1">
    <source>
        <dbReference type="EMBL" id="CAG7826385.1"/>
    </source>
</evidence>
<proteinExistence type="predicted"/>
<reference evidence="1" key="1">
    <citation type="submission" date="2021-06" db="EMBL/GenBank/DDBJ databases">
        <authorList>
            <person name="Hodson N. C."/>
            <person name="Mongue J. A."/>
            <person name="Jaron S. K."/>
        </authorList>
    </citation>
    <scope>NUCLEOTIDE SEQUENCE</scope>
</reference>
<organism evidence="1 2">
    <name type="scientific">Allacma fusca</name>
    <dbReference type="NCBI Taxonomy" id="39272"/>
    <lineage>
        <taxon>Eukaryota</taxon>
        <taxon>Metazoa</taxon>
        <taxon>Ecdysozoa</taxon>
        <taxon>Arthropoda</taxon>
        <taxon>Hexapoda</taxon>
        <taxon>Collembola</taxon>
        <taxon>Symphypleona</taxon>
        <taxon>Sminthuridae</taxon>
        <taxon>Allacma</taxon>
    </lineage>
</organism>
<dbReference type="EMBL" id="CAJVCH010539591">
    <property type="protein sequence ID" value="CAG7826385.1"/>
    <property type="molecule type" value="Genomic_DNA"/>
</dbReference>
<keyword evidence="2" id="KW-1185">Reference proteome</keyword>
<name>A0A8J2LQL4_9HEXA</name>
<accession>A0A8J2LQL4</accession>
<gene>
    <name evidence="1" type="ORF">AFUS01_LOCUS36439</name>
</gene>